<dbReference type="AlphaFoldDB" id="A0A183BEG9"/>
<protein>
    <submittedName>
        <fullName evidence="3">RT_RNaseH_2 domain-containing protein</fullName>
    </submittedName>
</protein>
<dbReference type="PANTHER" id="PTHR47510:SF3">
    <property type="entry name" value="ENDO_EXONUCLEASE_PHOSPHATASE DOMAIN-CONTAINING PROTEIN"/>
    <property type="match status" value="1"/>
</dbReference>
<organism evidence="3">
    <name type="scientific">Echinostoma caproni</name>
    <dbReference type="NCBI Taxonomy" id="27848"/>
    <lineage>
        <taxon>Eukaryota</taxon>
        <taxon>Metazoa</taxon>
        <taxon>Spiralia</taxon>
        <taxon>Lophotrochozoa</taxon>
        <taxon>Platyhelminthes</taxon>
        <taxon>Trematoda</taxon>
        <taxon>Digenea</taxon>
        <taxon>Plagiorchiida</taxon>
        <taxon>Echinostomata</taxon>
        <taxon>Echinostomatoidea</taxon>
        <taxon>Echinostomatidae</taxon>
        <taxon>Echinostoma</taxon>
    </lineage>
</organism>
<reference evidence="3" key="1">
    <citation type="submission" date="2016-06" db="UniProtKB">
        <authorList>
            <consortium name="WormBaseParasite"/>
        </authorList>
    </citation>
    <scope>IDENTIFICATION</scope>
</reference>
<name>A0A183BEG9_9TREM</name>
<dbReference type="EMBL" id="UZAN01070242">
    <property type="protein sequence ID" value="VDP94905.1"/>
    <property type="molecule type" value="Genomic_DNA"/>
</dbReference>
<gene>
    <name evidence="1" type="ORF">ECPE_LOCUS17603</name>
</gene>
<dbReference type="OrthoDB" id="6155261at2759"/>
<accession>A0A183BEG9</accession>
<keyword evidence="2" id="KW-1185">Reference proteome</keyword>
<evidence type="ECO:0000313" key="2">
    <source>
        <dbReference type="Proteomes" id="UP000272942"/>
    </source>
</evidence>
<reference evidence="1 2" key="2">
    <citation type="submission" date="2018-11" db="EMBL/GenBank/DDBJ databases">
        <authorList>
            <consortium name="Pathogen Informatics"/>
        </authorList>
    </citation>
    <scope>NUCLEOTIDE SEQUENCE [LARGE SCALE GENOMIC DNA]</scope>
    <source>
        <strain evidence="1 2">Egypt</strain>
    </source>
</reference>
<evidence type="ECO:0000313" key="1">
    <source>
        <dbReference type="EMBL" id="VDP94905.1"/>
    </source>
</evidence>
<dbReference type="Proteomes" id="UP000272942">
    <property type="component" value="Unassembled WGS sequence"/>
</dbReference>
<sequence length="119" mass="13112">MLTSHYASVYTPDSSTLAHLLNTDTSLNWAPFTIGELALELRRLKVYQSPGPDGVHPLILEKLADECAALLCNLFNLPFTQGHLPRQWEDFVIVPLPKLGIGVTLGTTDKSASLVLWVK</sequence>
<evidence type="ECO:0000313" key="3">
    <source>
        <dbReference type="WBParaSite" id="ECPE_0001764901-mRNA-1"/>
    </source>
</evidence>
<dbReference type="WBParaSite" id="ECPE_0001764901-mRNA-1">
    <property type="protein sequence ID" value="ECPE_0001764901-mRNA-1"/>
    <property type="gene ID" value="ECPE_0001764901"/>
</dbReference>
<proteinExistence type="predicted"/>
<dbReference type="PANTHER" id="PTHR47510">
    <property type="entry name" value="REVERSE TRANSCRIPTASE DOMAIN-CONTAINING PROTEIN"/>
    <property type="match status" value="1"/>
</dbReference>